<keyword evidence="6 7" id="KW-0472">Membrane</keyword>
<dbReference type="Pfam" id="PF00884">
    <property type="entry name" value="Sulfatase"/>
    <property type="match status" value="1"/>
</dbReference>
<keyword evidence="5 7" id="KW-1133">Transmembrane helix</keyword>
<reference evidence="9" key="1">
    <citation type="submission" date="2020-10" db="EMBL/GenBank/DDBJ databases">
        <authorList>
            <person name="Gilroy R."/>
        </authorList>
    </citation>
    <scope>NUCLEOTIDE SEQUENCE</scope>
    <source>
        <strain evidence="9">14508</strain>
    </source>
</reference>
<feature type="transmembrane region" description="Helical" evidence="7">
    <location>
        <begin position="71"/>
        <end position="95"/>
    </location>
</feature>
<dbReference type="InterPro" id="IPR017850">
    <property type="entry name" value="Alkaline_phosphatase_core_sf"/>
</dbReference>
<dbReference type="Gene3D" id="3.30.1120.170">
    <property type="match status" value="2"/>
</dbReference>
<dbReference type="GO" id="GO:0016787">
    <property type="term" value="F:hydrolase activity"/>
    <property type="evidence" value="ECO:0007669"/>
    <property type="project" value="UniProtKB-KW"/>
</dbReference>
<dbReference type="AlphaFoldDB" id="A0A9D1G911"/>
<evidence type="ECO:0000256" key="2">
    <source>
        <dbReference type="ARBA" id="ARBA00004936"/>
    </source>
</evidence>
<comment type="pathway">
    <text evidence="2">Cell wall biogenesis; lipoteichoic acid biosynthesis.</text>
</comment>
<name>A0A9D1G911_9FIRM</name>
<evidence type="ECO:0000259" key="8">
    <source>
        <dbReference type="Pfam" id="PF00884"/>
    </source>
</evidence>
<evidence type="ECO:0000256" key="3">
    <source>
        <dbReference type="ARBA" id="ARBA00022475"/>
    </source>
</evidence>
<evidence type="ECO:0000256" key="4">
    <source>
        <dbReference type="ARBA" id="ARBA00022692"/>
    </source>
</evidence>
<organism evidence="9 10">
    <name type="scientific">Candidatus Caccosoma faecigallinarum</name>
    <dbReference type="NCBI Taxonomy" id="2840720"/>
    <lineage>
        <taxon>Bacteria</taxon>
        <taxon>Bacillati</taxon>
        <taxon>Bacillota</taxon>
        <taxon>Bacillota incertae sedis</taxon>
        <taxon>Candidatus Caccosoma</taxon>
    </lineage>
</organism>
<keyword evidence="3" id="KW-1003">Cell membrane</keyword>
<dbReference type="SUPFAM" id="SSF53649">
    <property type="entry name" value="Alkaline phosphatase-like"/>
    <property type="match status" value="1"/>
</dbReference>
<dbReference type="EMBL" id="DVKI01000093">
    <property type="protein sequence ID" value="HIT17331.1"/>
    <property type="molecule type" value="Genomic_DNA"/>
</dbReference>
<protein>
    <submittedName>
        <fullName evidence="9">Sulfatase-like hydrolase/transferase</fullName>
    </submittedName>
</protein>
<evidence type="ECO:0000256" key="6">
    <source>
        <dbReference type="ARBA" id="ARBA00023136"/>
    </source>
</evidence>
<comment type="caution">
    <text evidence="9">The sequence shown here is derived from an EMBL/GenBank/DDBJ whole genome shotgun (WGS) entry which is preliminary data.</text>
</comment>
<dbReference type="Gene3D" id="3.40.720.10">
    <property type="entry name" value="Alkaline Phosphatase, subunit A"/>
    <property type="match status" value="2"/>
</dbReference>
<gene>
    <name evidence="9" type="ORF">IAD04_02985</name>
</gene>
<dbReference type="Proteomes" id="UP000886893">
    <property type="component" value="Unassembled WGS sequence"/>
</dbReference>
<proteinExistence type="predicted"/>
<feature type="transmembrane region" description="Helical" evidence="7">
    <location>
        <begin position="159"/>
        <end position="180"/>
    </location>
</feature>
<feature type="domain" description="Sulfatase N-terminal" evidence="8">
    <location>
        <begin position="266"/>
        <end position="641"/>
    </location>
</feature>
<keyword evidence="9" id="KW-0378">Hydrolase</keyword>
<dbReference type="InterPro" id="IPR050448">
    <property type="entry name" value="OpgB/LTA_synthase_biosynth"/>
</dbReference>
<keyword evidence="4 7" id="KW-0812">Transmembrane</keyword>
<evidence type="ECO:0000313" key="10">
    <source>
        <dbReference type="Proteomes" id="UP000886893"/>
    </source>
</evidence>
<evidence type="ECO:0000256" key="7">
    <source>
        <dbReference type="SAM" id="Phobius"/>
    </source>
</evidence>
<accession>A0A9D1G911</accession>
<dbReference type="PANTHER" id="PTHR47371:SF3">
    <property type="entry name" value="PHOSPHOGLYCEROL TRANSFERASE I"/>
    <property type="match status" value="1"/>
</dbReference>
<evidence type="ECO:0000256" key="1">
    <source>
        <dbReference type="ARBA" id="ARBA00004651"/>
    </source>
</evidence>
<reference evidence="9" key="2">
    <citation type="journal article" date="2021" name="PeerJ">
        <title>Extensive microbial diversity within the chicken gut microbiome revealed by metagenomics and culture.</title>
        <authorList>
            <person name="Gilroy R."/>
            <person name="Ravi A."/>
            <person name="Getino M."/>
            <person name="Pursley I."/>
            <person name="Horton D.L."/>
            <person name="Alikhan N.F."/>
            <person name="Baker D."/>
            <person name="Gharbi K."/>
            <person name="Hall N."/>
            <person name="Watson M."/>
            <person name="Adriaenssens E.M."/>
            <person name="Foster-Nyarko E."/>
            <person name="Jarju S."/>
            <person name="Secka A."/>
            <person name="Antonio M."/>
            <person name="Oren A."/>
            <person name="Chaudhuri R.R."/>
            <person name="La Ragione R."/>
            <person name="Hildebrand F."/>
            <person name="Pallen M.J."/>
        </authorList>
    </citation>
    <scope>NUCLEOTIDE SEQUENCE</scope>
    <source>
        <strain evidence="9">14508</strain>
    </source>
</reference>
<dbReference type="PANTHER" id="PTHR47371">
    <property type="entry name" value="LIPOTEICHOIC ACID SYNTHASE"/>
    <property type="match status" value="1"/>
</dbReference>
<dbReference type="InterPro" id="IPR000917">
    <property type="entry name" value="Sulfatase_N"/>
</dbReference>
<sequence>MEKENMHRKFHRWNIILFLFTAILLEICTFIYNGLGFLPKYFLIDFSGILFFAVILMLIPNGIANICVASFILFIQVVLSFANANLLLITGEVFAWDMLSVLNEAARAAGKGIGFSITFIFIAVPILLTYVLLAIKLYRYWTKGEPKPTRNFSLFKKNFLLTTIVALVCAILFTGQKAYIEKISANEDTMLNDKYLYDTFYSHQEGYKKFGTFGYYLVSGIREINNNLLSHNSYKQDLRNELDIYFEKNSNKENHNEFTGISQGNNLIYILWETGDFSGINKDLTPNLYELFSNSLVLNEYYGKDQTNISEGKFLFGSYPSDGFLNYNYLENAYPFTLPNMFRKAYGEDTQVVSYHNNEGSYYKRDSSHEHFGFDEHVDALDMDIEQNDKEHGTPGGLWINLDSEMFRLCVTEQDPQSYPLMVPVDTDKPFFSYVATFSTHGPFEDRLNPERVTENYYQNYLALQQKLDAYLETNPNPVNYLGYPLLVDENTSEKIVEIIEKSQEDSIEVFNSHAKEYMLAAMDFDQGLGYLLEALKAENRLEDTTIVVLSDHYAYYHDYAFNSKGLERESNLTNPESYHIPGFIYDEKLVSKIKSMDEITLQQYNIGYTMYEYAGDQILSSNKFFNNTDMVPTLLNLFGIEYDSAVYLGKDLFNESISFVNSRKGGIFNNQFYTDDGYNILNLDEDYIAYKEGKKEFTEEEIAAFEQYEEEIKEFIKEVSDFIVKTNYLNMIYDSNYFAYRLLA</sequence>
<feature type="transmembrane region" description="Helical" evidence="7">
    <location>
        <begin position="12"/>
        <end position="35"/>
    </location>
</feature>
<comment type="subcellular location">
    <subcellularLocation>
        <location evidence="1">Cell membrane</location>
        <topology evidence="1">Multi-pass membrane protein</topology>
    </subcellularLocation>
</comment>
<evidence type="ECO:0000313" key="9">
    <source>
        <dbReference type="EMBL" id="HIT17331.1"/>
    </source>
</evidence>
<feature type="transmembrane region" description="Helical" evidence="7">
    <location>
        <begin position="115"/>
        <end position="138"/>
    </location>
</feature>
<evidence type="ECO:0000256" key="5">
    <source>
        <dbReference type="ARBA" id="ARBA00022989"/>
    </source>
</evidence>
<feature type="transmembrane region" description="Helical" evidence="7">
    <location>
        <begin position="41"/>
        <end position="59"/>
    </location>
</feature>
<dbReference type="GO" id="GO:0005886">
    <property type="term" value="C:plasma membrane"/>
    <property type="evidence" value="ECO:0007669"/>
    <property type="project" value="UniProtKB-SubCell"/>
</dbReference>